<name>A0AAD2PWM5_9STRA</name>
<dbReference type="Proteomes" id="UP001295423">
    <property type="component" value="Unassembled WGS sequence"/>
</dbReference>
<feature type="chain" id="PRO_5042001856" evidence="1">
    <location>
        <begin position="25"/>
        <end position="255"/>
    </location>
</feature>
<reference evidence="2" key="1">
    <citation type="submission" date="2023-08" db="EMBL/GenBank/DDBJ databases">
        <authorList>
            <person name="Audoor S."/>
            <person name="Bilcke G."/>
        </authorList>
    </citation>
    <scope>NUCLEOTIDE SEQUENCE</scope>
</reference>
<evidence type="ECO:0000313" key="3">
    <source>
        <dbReference type="Proteomes" id="UP001295423"/>
    </source>
</evidence>
<proteinExistence type="predicted"/>
<dbReference type="AlphaFoldDB" id="A0AAD2PWM5"/>
<keyword evidence="3" id="KW-1185">Reference proteome</keyword>
<dbReference type="Gene3D" id="1.10.10.1870">
    <property type="entry name" value="ShTK domain-like"/>
    <property type="match status" value="1"/>
</dbReference>
<feature type="signal peptide" evidence="1">
    <location>
        <begin position="1"/>
        <end position="24"/>
    </location>
</feature>
<dbReference type="EMBL" id="CAKOGP040002091">
    <property type="protein sequence ID" value="CAJ1961723.1"/>
    <property type="molecule type" value="Genomic_DNA"/>
</dbReference>
<evidence type="ECO:0000256" key="1">
    <source>
        <dbReference type="SAM" id="SignalP"/>
    </source>
</evidence>
<organism evidence="2 3">
    <name type="scientific">Cylindrotheca closterium</name>
    <dbReference type="NCBI Taxonomy" id="2856"/>
    <lineage>
        <taxon>Eukaryota</taxon>
        <taxon>Sar</taxon>
        <taxon>Stramenopiles</taxon>
        <taxon>Ochrophyta</taxon>
        <taxon>Bacillariophyta</taxon>
        <taxon>Bacillariophyceae</taxon>
        <taxon>Bacillariophycidae</taxon>
        <taxon>Bacillariales</taxon>
        <taxon>Bacillariaceae</taxon>
        <taxon>Cylindrotheca</taxon>
    </lineage>
</organism>
<gene>
    <name evidence="2" type="ORF">CYCCA115_LOCUS19339</name>
</gene>
<protein>
    <submittedName>
        <fullName evidence="2">Uncharacterized protein</fullName>
    </submittedName>
</protein>
<evidence type="ECO:0000313" key="2">
    <source>
        <dbReference type="EMBL" id="CAJ1961723.1"/>
    </source>
</evidence>
<accession>A0AAD2PWM5</accession>
<keyword evidence="1" id="KW-0732">Signal</keyword>
<comment type="caution">
    <text evidence="2">The sequence shown here is derived from an EMBL/GenBank/DDBJ whole genome shotgun (WGS) entry which is preliminary data.</text>
</comment>
<sequence>MKNILTPTLIFTFLCLGILEVVFSAEEDRGKVAPFDTDIRKDCQQMASHCQSPFFGHIFLQCPKTCAAMLEVPGMVGKSPKGDDELWWESTETVRTIQGKRVATDRWDGCVTVVATVPMLPGMAPYYYEMMETLHKQYKPHVEFILIPIDLGETIHIKLRKKPGVVVLEEESPMAVLTNPFVQYLTSIKPDAGAVVTNHLDELEQLDLHTDRASFFVISSDGYFIESLISPPMKKLQRRINLFLKTVDYAGVEEL</sequence>